<evidence type="ECO:0000256" key="3">
    <source>
        <dbReference type="ARBA" id="ARBA00022723"/>
    </source>
</evidence>
<reference evidence="9" key="1">
    <citation type="journal article" date="2019" name="Int. J. Syst. Evol. Microbiol.">
        <title>The Global Catalogue of Microorganisms (GCM) 10K type strain sequencing project: providing services to taxonomists for standard genome sequencing and annotation.</title>
        <authorList>
            <consortium name="The Broad Institute Genomics Platform"/>
            <consortium name="The Broad Institute Genome Sequencing Center for Infectious Disease"/>
            <person name="Wu L."/>
            <person name="Ma J."/>
        </authorList>
    </citation>
    <scope>NUCLEOTIDE SEQUENCE [LARGE SCALE GENOMIC DNA]</scope>
    <source>
        <strain evidence="9">CCUG 53762</strain>
    </source>
</reference>
<dbReference type="PANTHER" id="PTHR23426:SF65">
    <property type="entry name" value="FERREDOXIN-2, MITOCHONDRIAL"/>
    <property type="match status" value="1"/>
</dbReference>
<comment type="caution">
    <text evidence="8">The sequence shown here is derived from an EMBL/GenBank/DDBJ whole genome shotgun (WGS) entry which is preliminary data.</text>
</comment>
<dbReference type="Gene3D" id="3.10.20.30">
    <property type="match status" value="1"/>
</dbReference>
<protein>
    <submittedName>
        <fullName evidence="8">2Fe-2S iron-sulfur cluster-binding protein</fullName>
    </submittedName>
</protein>
<keyword evidence="3" id="KW-0479">Metal-binding</keyword>
<evidence type="ECO:0000313" key="8">
    <source>
        <dbReference type="EMBL" id="MFD1630224.1"/>
    </source>
</evidence>
<dbReference type="InterPro" id="IPR001055">
    <property type="entry name" value="Adrenodoxin-like"/>
</dbReference>
<dbReference type="Proteomes" id="UP001597118">
    <property type="component" value="Unassembled WGS sequence"/>
</dbReference>
<evidence type="ECO:0000313" key="9">
    <source>
        <dbReference type="Proteomes" id="UP001597118"/>
    </source>
</evidence>
<dbReference type="InterPro" id="IPR001041">
    <property type="entry name" value="2Fe-2S_ferredoxin-type"/>
</dbReference>
<evidence type="ECO:0000256" key="2">
    <source>
        <dbReference type="ARBA" id="ARBA00022714"/>
    </source>
</evidence>
<dbReference type="PANTHER" id="PTHR23426">
    <property type="entry name" value="FERREDOXIN/ADRENODOXIN"/>
    <property type="match status" value="1"/>
</dbReference>
<keyword evidence="9" id="KW-1185">Reference proteome</keyword>
<keyword evidence="4" id="KW-0408">Iron</keyword>
<dbReference type="SUPFAM" id="SSF54292">
    <property type="entry name" value="2Fe-2S ferredoxin-like"/>
    <property type="match status" value="1"/>
</dbReference>
<dbReference type="RefSeq" id="WP_379662600.1">
    <property type="nucleotide sequence ID" value="NZ_JBHUDG010000015.1"/>
</dbReference>
<proteinExistence type="inferred from homology"/>
<keyword evidence="2" id="KW-0001">2Fe-2S</keyword>
<keyword evidence="5" id="KW-0411">Iron-sulfur</keyword>
<dbReference type="PROSITE" id="PS51085">
    <property type="entry name" value="2FE2S_FER_2"/>
    <property type="match status" value="1"/>
</dbReference>
<comment type="cofactor">
    <cofactor evidence="6">
        <name>[2Fe-2S] cluster</name>
        <dbReference type="ChEBI" id="CHEBI:190135"/>
    </cofactor>
</comment>
<dbReference type="EMBL" id="JBHUDG010000015">
    <property type="protein sequence ID" value="MFD1630224.1"/>
    <property type="molecule type" value="Genomic_DNA"/>
</dbReference>
<accession>A0ABW4ID08</accession>
<name>A0ABW4ID08_9SPHI</name>
<dbReference type="PRINTS" id="PR00355">
    <property type="entry name" value="ADRENODOXIN"/>
</dbReference>
<comment type="similarity">
    <text evidence="1">Belongs to the adrenodoxin/putidaredoxin family.</text>
</comment>
<gene>
    <name evidence="8" type="ORF">ACFSAH_10065</name>
</gene>
<evidence type="ECO:0000256" key="4">
    <source>
        <dbReference type="ARBA" id="ARBA00023004"/>
    </source>
</evidence>
<dbReference type="InterPro" id="IPR036010">
    <property type="entry name" value="2Fe-2S_ferredoxin-like_sf"/>
</dbReference>
<evidence type="ECO:0000259" key="7">
    <source>
        <dbReference type="PROSITE" id="PS51085"/>
    </source>
</evidence>
<evidence type="ECO:0000256" key="5">
    <source>
        <dbReference type="ARBA" id="ARBA00023014"/>
    </source>
</evidence>
<dbReference type="CDD" id="cd00207">
    <property type="entry name" value="fer2"/>
    <property type="match status" value="1"/>
</dbReference>
<dbReference type="Pfam" id="PF00111">
    <property type="entry name" value="Fer2"/>
    <property type="match status" value="1"/>
</dbReference>
<evidence type="ECO:0000256" key="6">
    <source>
        <dbReference type="ARBA" id="ARBA00034078"/>
    </source>
</evidence>
<organism evidence="8 9">
    <name type="scientific">Pseudopedobacter beijingensis</name>
    <dbReference type="NCBI Taxonomy" id="1207056"/>
    <lineage>
        <taxon>Bacteria</taxon>
        <taxon>Pseudomonadati</taxon>
        <taxon>Bacteroidota</taxon>
        <taxon>Sphingobacteriia</taxon>
        <taxon>Sphingobacteriales</taxon>
        <taxon>Sphingobacteriaceae</taxon>
        <taxon>Pseudopedobacter</taxon>
    </lineage>
</organism>
<sequence>MKTPRIIVITPDGRENTLEIPDVNLGISLMEFLKAAEYNIEASCGGIALCATCHIDVMKKGEALPEANSIELSMLDSLPNSDDSSRLACQIMLKDIPDGTVIQILGTP</sequence>
<feature type="domain" description="2Fe-2S ferredoxin-type" evidence="7">
    <location>
        <begin position="4"/>
        <end position="108"/>
    </location>
</feature>
<dbReference type="InterPro" id="IPR012675">
    <property type="entry name" value="Beta-grasp_dom_sf"/>
</dbReference>
<evidence type="ECO:0000256" key="1">
    <source>
        <dbReference type="ARBA" id="ARBA00010914"/>
    </source>
</evidence>